<dbReference type="InterPro" id="IPR039271">
    <property type="entry name" value="Kiwellin-like"/>
</dbReference>
<feature type="signal peptide" evidence="5">
    <location>
        <begin position="1"/>
        <end position="26"/>
    </location>
</feature>
<feature type="chain" id="PRO_5016953580" evidence="5">
    <location>
        <begin position="27"/>
        <end position="287"/>
    </location>
</feature>
<sequence length="287" mass="30514">MASHAFMVFFCLILNVITLFPCLTDAASCHSNGRNSPPYNPSGTQAILTLNDFGPGGDGGGPSECDEKYHPLPQRVVALSTGWYSNGGRCGKTIRITARNGRSAVAKVVDECDSTQGCDKEHANQSPCKTNIVDASKTVWNDLGLNTDDGEVPAGSCKSNGLHSPEYKSSGTHAILTFNDFSSGGDGGGPSECDGKFHPLPQRVVALSTGWFHNGALCGRMIRIKARNGRSTVAKVVDECDSVHGCDKSHGNQRTCKTNVVDASKTVWKDLGLNINDGEVPVTWTIL</sequence>
<keyword evidence="3" id="KW-0964">Secreted</keyword>
<dbReference type="PANTHER" id="PTHR33191:SF9">
    <property type="entry name" value="RIPENING-RELATED PROTEIN 2-RELATED"/>
    <property type="match status" value="1"/>
</dbReference>
<dbReference type="GO" id="GO:0005576">
    <property type="term" value="C:extracellular region"/>
    <property type="evidence" value="ECO:0007669"/>
    <property type="project" value="UniProtKB-SubCell"/>
</dbReference>
<evidence type="ECO:0000313" key="6">
    <source>
        <dbReference type="EMBL" id="RDY00110.1"/>
    </source>
</evidence>
<feature type="non-terminal residue" evidence="6">
    <location>
        <position position="1"/>
    </location>
</feature>
<dbReference type="Pfam" id="PF24300">
    <property type="entry name" value="KWL1"/>
    <property type="match status" value="2"/>
</dbReference>
<accession>A0A371HBH6</accession>
<dbReference type="PANTHER" id="PTHR33191">
    <property type="entry name" value="RIPENING-RELATED PROTEIN 2-RELATED"/>
    <property type="match status" value="1"/>
</dbReference>
<reference evidence="6" key="1">
    <citation type="submission" date="2018-05" db="EMBL/GenBank/DDBJ databases">
        <title>Draft genome of Mucuna pruriens seed.</title>
        <authorList>
            <person name="Nnadi N.E."/>
            <person name="Vos R."/>
            <person name="Hasami M.H."/>
            <person name="Devisetty U.K."/>
            <person name="Aguiy J.C."/>
        </authorList>
    </citation>
    <scope>NUCLEOTIDE SEQUENCE [LARGE SCALE GENOMIC DNA]</scope>
    <source>
        <strain evidence="6">JCA_2017</strain>
    </source>
</reference>
<keyword evidence="7" id="KW-1185">Reference proteome</keyword>
<organism evidence="6 7">
    <name type="scientific">Mucuna pruriens</name>
    <name type="common">Velvet bean</name>
    <name type="synonym">Dolichos pruriens</name>
    <dbReference type="NCBI Taxonomy" id="157652"/>
    <lineage>
        <taxon>Eukaryota</taxon>
        <taxon>Viridiplantae</taxon>
        <taxon>Streptophyta</taxon>
        <taxon>Embryophyta</taxon>
        <taxon>Tracheophyta</taxon>
        <taxon>Spermatophyta</taxon>
        <taxon>Magnoliopsida</taxon>
        <taxon>eudicotyledons</taxon>
        <taxon>Gunneridae</taxon>
        <taxon>Pentapetalae</taxon>
        <taxon>rosids</taxon>
        <taxon>fabids</taxon>
        <taxon>Fabales</taxon>
        <taxon>Fabaceae</taxon>
        <taxon>Papilionoideae</taxon>
        <taxon>50 kb inversion clade</taxon>
        <taxon>NPAAA clade</taxon>
        <taxon>indigoferoid/millettioid clade</taxon>
        <taxon>Phaseoleae</taxon>
        <taxon>Mucuna</taxon>
    </lineage>
</organism>
<evidence type="ECO:0000256" key="2">
    <source>
        <dbReference type="ARBA" id="ARBA00005592"/>
    </source>
</evidence>
<evidence type="ECO:0000256" key="3">
    <source>
        <dbReference type="ARBA" id="ARBA00022525"/>
    </source>
</evidence>
<dbReference type="AlphaFoldDB" id="A0A371HBH6"/>
<gene>
    <name evidence="6" type="primary">grip22</name>
    <name evidence="6" type="ORF">CR513_16751</name>
</gene>
<dbReference type="OrthoDB" id="406505at2759"/>
<dbReference type="STRING" id="157652.A0A371HBH6"/>
<name>A0A371HBH6_MUCPR</name>
<evidence type="ECO:0000256" key="1">
    <source>
        <dbReference type="ARBA" id="ARBA00004613"/>
    </source>
</evidence>
<dbReference type="InterPro" id="IPR036908">
    <property type="entry name" value="RlpA-like_sf"/>
</dbReference>
<evidence type="ECO:0000313" key="7">
    <source>
        <dbReference type="Proteomes" id="UP000257109"/>
    </source>
</evidence>
<keyword evidence="4 5" id="KW-0732">Signal</keyword>
<comment type="similarity">
    <text evidence="2">Belongs to the kiwellin family.</text>
</comment>
<dbReference type="Gene3D" id="2.40.40.10">
    <property type="entry name" value="RlpA-like domain"/>
    <property type="match status" value="2"/>
</dbReference>
<dbReference type="Proteomes" id="UP000257109">
    <property type="component" value="Unassembled WGS sequence"/>
</dbReference>
<comment type="caution">
    <text evidence="6">The sequence shown here is derived from an EMBL/GenBank/DDBJ whole genome shotgun (WGS) entry which is preliminary data.</text>
</comment>
<proteinExistence type="inferred from homology"/>
<protein>
    <submittedName>
        <fullName evidence="6">Ripening-related protein grip22</fullName>
    </submittedName>
</protein>
<evidence type="ECO:0000256" key="5">
    <source>
        <dbReference type="SAM" id="SignalP"/>
    </source>
</evidence>
<dbReference type="CDD" id="cd22270">
    <property type="entry name" value="DPBB_kiwellin-like"/>
    <property type="match status" value="2"/>
</dbReference>
<evidence type="ECO:0000256" key="4">
    <source>
        <dbReference type="ARBA" id="ARBA00022729"/>
    </source>
</evidence>
<comment type="subcellular location">
    <subcellularLocation>
        <location evidence="1">Secreted</location>
    </subcellularLocation>
</comment>
<dbReference type="SUPFAM" id="SSF50685">
    <property type="entry name" value="Barwin-like endoglucanases"/>
    <property type="match status" value="2"/>
</dbReference>
<dbReference type="EMBL" id="QJKJ01003071">
    <property type="protein sequence ID" value="RDY00110.1"/>
    <property type="molecule type" value="Genomic_DNA"/>
</dbReference>